<dbReference type="SUPFAM" id="SSF55455">
    <property type="entry name" value="SRF-like"/>
    <property type="match status" value="1"/>
</dbReference>
<feature type="region of interest" description="Disordered" evidence="7">
    <location>
        <begin position="215"/>
        <end position="241"/>
    </location>
</feature>
<feature type="region of interest" description="Disordered" evidence="7">
    <location>
        <begin position="312"/>
        <end position="389"/>
    </location>
</feature>
<dbReference type="PROSITE" id="PS50066">
    <property type="entry name" value="MADS_BOX_2"/>
    <property type="match status" value="1"/>
</dbReference>
<keyword evidence="3" id="KW-0238">DNA-binding</keyword>
<evidence type="ECO:0000256" key="3">
    <source>
        <dbReference type="ARBA" id="ARBA00023125"/>
    </source>
</evidence>
<feature type="compositionally biased region" description="Low complexity" evidence="7">
    <location>
        <begin position="353"/>
        <end position="365"/>
    </location>
</feature>
<sequence>MGRRKIEIQPIHDDRNRTVTFIKRKAGLFKKAHELAVLCQVDVAVIILGSNNTFYEFSSVDLPELLSYYNRHDLVHDAKQPGDFGNYVKKSKISLHDRRRKRPRDDEEEAGGGGCETAAGGAPEVQPPAPAAAADLGDTVAASKKPKSSSSVPINGGTNGGVNSGSGAEDNDSSPHFNRLQQHVQRQFQSLYAHKDREPPQRPVLRVQIPNNASCGGAIQSESSTPTSQHANPGLVSRTTSSVRRGAAADAVQAAGAGGSGHAVGVGMGGAGSERQAESRAEAEAQHRRRELPPMFAGSPAFSHYLATPLQRSSGAQLPPGRGFVPGPPGAPGLHNGQGGPGPLGGTPGGPGTLPSTAPGAATAPSQQHPGLPPGSVPSGVPSGMAPGAVAGGSAAGELIPSPAISSVFPDWRTNLPSAAHAPPAPDTSYSGYTNYTGSTGLTPYIVINNTPLGNRFFNFERRNESEREEE</sequence>
<keyword evidence="2" id="KW-0805">Transcription regulation</keyword>
<comment type="similarity">
    <text evidence="6">Belongs to the MEF2 family.</text>
</comment>
<proteinExistence type="inferred from homology"/>
<evidence type="ECO:0000313" key="9">
    <source>
        <dbReference type="EMBL" id="CDF90891.1"/>
    </source>
</evidence>
<comment type="subcellular location">
    <subcellularLocation>
        <location evidence="1">Nucleus</location>
    </subcellularLocation>
</comment>
<dbReference type="PRINTS" id="PR00404">
    <property type="entry name" value="MADSDOMAIN"/>
</dbReference>
<evidence type="ECO:0000256" key="2">
    <source>
        <dbReference type="ARBA" id="ARBA00023015"/>
    </source>
</evidence>
<dbReference type="InterPro" id="IPR036879">
    <property type="entry name" value="TF_MADSbox_sf"/>
</dbReference>
<accession>A0A8J2T8P8</accession>
<dbReference type="Pfam" id="PF00319">
    <property type="entry name" value="SRF-TF"/>
    <property type="match status" value="1"/>
</dbReference>
<evidence type="ECO:0000256" key="5">
    <source>
        <dbReference type="ARBA" id="ARBA00023242"/>
    </source>
</evidence>
<feature type="compositionally biased region" description="Gly residues" evidence="7">
    <location>
        <begin position="336"/>
        <end position="352"/>
    </location>
</feature>
<dbReference type="FunFam" id="3.40.1810.10:FF:000013">
    <property type="entry name" value="Transcription factor, MADS-box"/>
    <property type="match status" value="1"/>
</dbReference>
<dbReference type="GO" id="GO:0005634">
    <property type="term" value="C:nucleus"/>
    <property type="evidence" value="ECO:0007669"/>
    <property type="project" value="UniProtKB-SubCell"/>
</dbReference>
<feature type="region of interest" description="Disordered" evidence="7">
    <location>
        <begin position="79"/>
        <end position="176"/>
    </location>
</feature>
<keyword evidence="4" id="KW-0804">Transcription</keyword>
<evidence type="ECO:0000259" key="8">
    <source>
        <dbReference type="PROSITE" id="PS50066"/>
    </source>
</evidence>
<name>A0A8J2T8P8_ZYGB2</name>
<evidence type="ECO:0000256" key="6">
    <source>
        <dbReference type="ARBA" id="ARBA00025805"/>
    </source>
</evidence>
<dbReference type="PANTHER" id="PTHR11945">
    <property type="entry name" value="MADS BOX PROTEIN"/>
    <property type="match status" value="1"/>
</dbReference>
<dbReference type="PROSITE" id="PS00350">
    <property type="entry name" value="MADS_BOX_1"/>
    <property type="match status" value="1"/>
</dbReference>
<protein>
    <submittedName>
        <fullName evidence="9">ZYBA0S08-05644g1_1</fullName>
    </submittedName>
</protein>
<dbReference type="GO" id="GO:0000978">
    <property type="term" value="F:RNA polymerase II cis-regulatory region sequence-specific DNA binding"/>
    <property type="evidence" value="ECO:0007669"/>
    <property type="project" value="TreeGrafter"/>
</dbReference>
<dbReference type="Proteomes" id="UP000019375">
    <property type="component" value="Unassembled WGS sequence"/>
</dbReference>
<gene>
    <name evidence="9" type="ORF">BN860_05644g</name>
</gene>
<dbReference type="GO" id="GO:0045944">
    <property type="term" value="P:positive regulation of transcription by RNA polymerase II"/>
    <property type="evidence" value="ECO:0007669"/>
    <property type="project" value="UniProtKB-ARBA"/>
</dbReference>
<dbReference type="EMBL" id="HG316461">
    <property type="protein sequence ID" value="CDF90891.1"/>
    <property type="molecule type" value="Genomic_DNA"/>
</dbReference>
<feature type="compositionally biased region" description="Low complexity" evidence="7">
    <location>
        <begin position="131"/>
        <end position="156"/>
    </location>
</feature>
<feature type="domain" description="MADS-box" evidence="8">
    <location>
        <begin position="1"/>
        <end position="61"/>
    </location>
</feature>
<dbReference type="Gene3D" id="3.40.1810.10">
    <property type="entry name" value="Transcription factor, MADS-box"/>
    <property type="match status" value="1"/>
</dbReference>
<feature type="region of interest" description="Disordered" evidence="7">
    <location>
        <begin position="257"/>
        <end position="288"/>
    </location>
</feature>
<reference evidence="10" key="1">
    <citation type="journal article" date="2013" name="Genome Announc.">
        <title>Genome sequence of the food spoilage yeast Zygosaccharomyces bailii CLIB 213(T).</title>
        <authorList>
            <person name="Galeote V."/>
            <person name="Bigey F."/>
            <person name="Devillers H."/>
            <person name="Neuveglise C."/>
            <person name="Dequin S."/>
        </authorList>
    </citation>
    <scope>NUCLEOTIDE SEQUENCE [LARGE SCALE GENOMIC DNA]</scope>
    <source>
        <strain evidence="10">CLIB 213 / ATCC 58445 / CBS 680 / CCRC 21525 / NBRC 1098 / NCYC 1416 / NRRL Y-2227</strain>
    </source>
</reference>
<dbReference type="AlphaFoldDB" id="A0A8J2T8P8"/>
<evidence type="ECO:0000313" key="10">
    <source>
        <dbReference type="Proteomes" id="UP000019375"/>
    </source>
</evidence>
<feature type="compositionally biased region" description="Basic and acidic residues" evidence="7">
    <location>
        <begin position="275"/>
        <end position="286"/>
    </location>
</feature>
<dbReference type="SMART" id="SM00432">
    <property type="entry name" value="MADS"/>
    <property type="match status" value="1"/>
</dbReference>
<organism evidence="9 10">
    <name type="scientific">Zygosaccharomyces bailii (strain CLIB 213 / ATCC 58445 / CBS 680 / BCRC 21525 / NBRC 1098 / NCYC 1416 / NRRL Y-2227)</name>
    <dbReference type="NCBI Taxonomy" id="1333698"/>
    <lineage>
        <taxon>Eukaryota</taxon>
        <taxon>Fungi</taxon>
        <taxon>Dikarya</taxon>
        <taxon>Ascomycota</taxon>
        <taxon>Saccharomycotina</taxon>
        <taxon>Saccharomycetes</taxon>
        <taxon>Saccharomycetales</taxon>
        <taxon>Saccharomycetaceae</taxon>
        <taxon>Zygosaccharomyces</taxon>
    </lineage>
</organism>
<dbReference type="InterPro" id="IPR002100">
    <property type="entry name" value="TF_MADSbox"/>
</dbReference>
<evidence type="ECO:0000256" key="4">
    <source>
        <dbReference type="ARBA" id="ARBA00023163"/>
    </source>
</evidence>
<dbReference type="GO" id="GO:0008301">
    <property type="term" value="F:DNA binding, bending"/>
    <property type="evidence" value="ECO:0007669"/>
    <property type="project" value="UniProtKB-ARBA"/>
</dbReference>
<evidence type="ECO:0000256" key="7">
    <source>
        <dbReference type="SAM" id="MobiDB-lite"/>
    </source>
</evidence>
<dbReference type="OrthoDB" id="1898716at2759"/>
<feature type="compositionally biased region" description="Gly residues" evidence="7">
    <location>
        <begin position="257"/>
        <end position="272"/>
    </location>
</feature>
<keyword evidence="5" id="KW-0539">Nucleus</keyword>
<dbReference type="GO" id="GO:0046983">
    <property type="term" value="F:protein dimerization activity"/>
    <property type="evidence" value="ECO:0007669"/>
    <property type="project" value="InterPro"/>
</dbReference>
<feature type="compositionally biased region" description="Low complexity" evidence="7">
    <location>
        <begin position="377"/>
        <end position="389"/>
    </location>
</feature>
<dbReference type="GO" id="GO:0000981">
    <property type="term" value="F:DNA-binding transcription factor activity, RNA polymerase II-specific"/>
    <property type="evidence" value="ECO:0007669"/>
    <property type="project" value="TreeGrafter"/>
</dbReference>
<dbReference type="PANTHER" id="PTHR11945:SF534">
    <property type="entry name" value="MYOCYTE-SPECIFIC ENHANCER FACTOR 2"/>
    <property type="match status" value="1"/>
</dbReference>
<evidence type="ECO:0000256" key="1">
    <source>
        <dbReference type="ARBA" id="ARBA00004123"/>
    </source>
</evidence>
<keyword evidence="10" id="KW-1185">Reference proteome</keyword>
<dbReference type="GO" id="GO:0033554">
    <property type="term" value="P:cellular response to stress"/>
    <property type="evidence" value="ECO:0007669"/>
    <property type="project" value="UniProtKB-ARBA"/>
</dbReference>
<feature type="compositionally biased region" description="Basic residues" evidence="7">
    <location>
        <begin position="89"/>
        <end position="102"/>
    </location>
</feature>